<evidence type="ECO:0000313" key="4">
    <source>
        <dbReference type="RefSeq" id="XP_022816630.1"/>
    </source>
</evidence>
<dbReference type="Gene3D" id="2.10.25.10">
    <property type="entry name" value="Laminin"/>
    <property type="match status" value="1"/>
</dbReference>
<keyword evidence="3" id="KW-1185">Reference proteome</keyword>
<protein>
    <submittedName>
        <fullName evidence="4">Uncharacterized protein LOC111349663</fullName>
    </submittedName>
</protein>
<dbReference type="OrthoDB" id="6236007at2759"/>
<evidence type="ECO:0000313" key="3">
    <source>
        <dbReference type="Proteomes" id="UP000301870"/>
    </source>
</evidence>
<dbReference type="RefSeq" id="XP_022816630.1">
    <property type="nucleotide sequence ID" value="XM_022960862.1"/>
</dbReference>
<gene>
    <name evidence="4" type="primary">LOC111349663</name>
</gene>
<dbReference type="InterPro" id="IPR002919">
    <property type="entry name" value="TIL_dom"/>
</dbReference>
<feature type="signal peptide" evidence="1">
    <location>
        <begin position="1"/>
        <end position="20"/>
    </location>
</feature>
<name>A0A9J7IKW0_SPOLT</name>
<accession>A0A9J7IKW0</accession>
<feature type="domain" description="TIL" evidence="2">
    <location>
        <begin position="99"/>
        <end position="159"/>
    </location>
</feature>
<keyword evidence="1" id="KW-0732">Signal</keyword>
<organism evidence="3 4">
    <name type="scientific">Spodoptera litura</name>
    <name type="common">Asian cotton leafworm</name>
    <dbReference type="NCBI Taxonomy" id="69820"/>
    <lineage>
        <taxon>Eukaryota</taxon>
        <taxon>Metazoa</taxon>
        <taxon>Ecdysozoa</taxon>
        <taxon>Arthropoda</taxon>
        <taxon>Hexapoda</taxon>
        <taxon>Insecta</taxon>
        <taxon>Pterygota</taxon>
        <taxon>Neoptera</taxon>
        <taxon>Endopterygota</taxon>
        <taxon>Lepidoptera</taxon>
        <taxon>Glossata</taxon>
        <taxon>Ditrysia</taxon>
        <taxon>Noctuoidea</taxon>
        <taxon>Noctuidae</taxon>
        <taxon>Amphipyrinae</taxon>
        <taxon>Spodoptera</taxon>
    </lineage>
</organism>
<reference evidence="4" key="1">
    <citation type="submission" date="2025-08" db="UniProtKB">
        <authorList>
            <consortium name="RefSeq"/>
        </authorList>
    </citation>
    <scope>IDENTIFICATION</scope>
    <source>
        <strain evidence="4">Ishihara</strain>
        <tissue evidence="4">Whole body</tissue>
    </source>
</reference>
<dbReference type="KEGG" id="sliu:111349663"/>
<feature type="chain" id="PRO_5039913454" evidence="1">
    <location>
        <begin position="21"/>
        <end position="173"/>
    </location>
</feature>
<sequence length="173" mass="19784">MTRIVFVFLFLVFITVRCNSAYDDDDDKKVDLHCPKSEEEDYCPSNCMNDKCPKKEDYLYECNLEGCGTPRCKCRFNTKRADNGTCIDTRYCPPFKCDRPNEEFVACPPYCPKDDCDQASPEGICLINGLILVAECQPTCRCIKGYWRKDGECVPYKECLVPVTSLPPVFFGK</sequence>
<dbReference type="AlphaFoldDB" id="A0A9J7IKW0"/>
<proteinExistence type="predicted"/>
<evidence type="ECO:0000256" key="1">
    <source>
        <dbReference type="SAM" id="SignalP"/>
    </source>
</evidence>
<dbReference type="Pfam" id="PF01826">
    <property type="entry name" value="TIL"/>
    <property type="match status" value="1"/>
</dbReference>
<dbReference type="GeneID" id="111349663"/>
<dbReference type="Proteomes" id="UP000301870">
    <property type="component" value="Chromosome 9"/>
</dbReference>
<evidence type="ECO:0000259" key="2">
    <source>
        <dbReference type="Pfam" id="PF01826"/>
    </source>
</evidence>